<evidence type="ECO:0008006" key="4">
    <source>
        <dbReference type="Google" id="ProtNLM"/>
    </source>
</evidence>
<dbReference type="AlphaFoldDB" id="A0A9Q1GK00"/>
<sequence>MPAPFLLMVPLILSRYLFLHGLPTLKGRKHLLCLLCTRQKKVRSEPRKKQHKRGTLSTLGAILKHKEAGNGKKEVVLKVQQLGKPIQGLPITRLALLTLRLFFRVHYPGYKRGDWFRTVVFPHKIMEVVGRPRFPCALSIVKAILFGLPDIAWSPLDRLNQSKGASCAR</sequence>
<feature type="chain" id="PRO_5040231939" description="Secreted protein" evidence="1">
    <location>
        <begin position="22"/>
        <end position="169"/>
    </location>
</feature>
<accession>A0A9Q1GK00</accession>
<evidence type="ECO:0000256" key="1">
    <source>
        <dbReference type="SAM" id="SignalP"/>
    </source>
</evidence>
<comment type="caution">
    <text evidence="2">The sequence shown here is derived from an EMBL/GenBank/DDBJ whole genome shotgun (WGS) entry which is preliminary data.</text>
</comment>
<keyword evidence="3" id="KW-1185">Reference proteome</keyword>
<organism evidence="2 3">
    <name type="scientific">Carnegiea gigantea</name>
    <dbReference type="NCBI Taxonomy" id="171969"/>
    <lineage>
        <taxon>Eukaryota</taxon>
        <taxon>Viridiplantae</taxon>
        <taxon>Streptophyta</taxon>
        <taxon>Embryophyta</taxon>
        <taxon>Tracheophyta</taxon>
        <taxon>Spermatophyta</taxon>
        <taxon>Magnoliopsida</taxon>
        <taxon>eudicotyledons</taxon>
        <taxon>Gunneridae</taxon>
        <taxon>Pentapetalae</taxon>
        <taxon>Caryophyllales</taxon>
        <taxon>Cactineae</taxon>
        <taxon>Cactaceae</taxon>
        <taxon>Cactoideae</taxon>
        <taxon>Echinocereeae</taxon>
        <taxon>Carnegiea</taxon>
    </lineage>
</organism>
<evidence type="ECO:0000313" key="3">
    <source>
        <dbReference type="Proteomes" id="UP001153076"/>
    </source>
</evidence>
<protein>
    <recommendedName>
        <fullName evidence="4">Secreted protein</fullName>
    </recommendedName>
</protein>
<proteinExistence type="predicted"/>
<name>A0A9Q1GK00_9CARY</name>
<dbReference type="Proteomes" id="UP001153076">
    <property type="component" value="Unassembled WGS sequence"/>
</dbReference>
<reference evidence="2" key="1">
    <citation type="submission" date="2022-04" db="EMBL/GenBank/DDBJ databases">
        <title>Carnegiea gigantea Genome sequencing and assembly v2.</title>
        <authorList>
            <person name="Copetti D."/>
            <person name="Sanderson M.J."/>
            <person name="Burquez A."/>
            <person name="Wojciechowski M.F."/>
        </authorList>
    </citation>
    <scope>NUCLEOTIDE SEQUENCE</scope>
    <source>
        <strain evidence="2">SGP5-SGP5p</strain>
        <tissue evidence="2">Aerial part</tissue>
    </source>
</reference>
<feature type="signal peptide" evidence="1">
    <location>
        <begin position="1"/>
        <end position="21"/>
    </location>
</feature>
<dbReference type="EMBL" id="JAKOGI010002744">
    <property type="protein sequence ID" value="KAJ8421393.1"/>
    <property type="molecule type" value="Genomic_DNA"/>
</dbReference>
<keyword evidence="1" id="KW-0732">Signal</keyword>
<evidence type="ECO:0000313" key="2">
    <source>
        <dbReference type="EMBL" id="KAJ8421393.1"/>
    </source>
</evidence>
<gene>
    <name evidence="2" type="ORF">Cgig2_031918</name>
</gene>